<accession>A0A1I4R6P2</accession>
<dbReference type="PANTHER" id="PTHR42754">
    <property type="entry name" value="ENDOGLUCANASE"/>
    <property type="match status" value="1"/>
</dbReference>
<dbReference type="SUPFAM" id="SSF50998">
    <property type="entry name" value="Quinoprotein alcohol dehydrogenase-like"/>
    <property type="match status" value="1"/>
</dbReference>
<feature type="region of interest" description="Disordered" evidence="1">
    <location>
        <begin position="398"/>
        <end position="419"/>
    </location>
</feature>
<dbReference type="STRING" id="487685.SAMN04488696_1390"/>
<reference evidence="3" key="1">
    <citation type="submission" date="2016-10" db="EMBL/GenBank/DDBJ databases">
        <authorList>
            <person name="Varghese N."/>
            <person name="Submissions S."/>
        </authorList>
    </citation>
    <scope>NUCLEOTIDE SEQUENCE [LARGE SCALE GENOMIC DNA]</scope>
    <source>
        <strain evidence="3">Mob M</strain>
    </source>
</reference>
<keyword evidence="3" id="KW-1185">Reference proteome</keyword>
<evidence type="ECO:0008006" key="4">
    <source>
        <dbReference type="Google" id="ProtNLM"/>
    </source>
</evidence>
<dbReference type="RefSeq" id="WP_091935199.1">
    <property type="nucleotide sequence ID" value="NZ_FOUJ01000002.1"/>
</dbReference>
<dbReference type="AlphaFoldDB" id="A0A1I4R6P2"/>
<proteinExistence type="predicted"/>
<dbReference type="InterPro" id="IPR011047">
    <property type="entry name" value="Quinoprotein_ADH-like_sf"/>
</dbReference>
<dbReference type="Proteomes" id="UP000198535">
    <property type="component" value="Unassembled WGS sequence"/>
</dbReference>
<dbReference type="PANTHER" id="PTHR42754:SF1">
    <property type="entry name" value="LIPOPROTEIN"/>
    <property type="match status" value="1"/>
</dbReference>
<evidence type="ECO:0000313" key="3">
    <source>
        <dbReference type="Proteomes" id="UP000198535"/>
    </source>
</evidence>
<gene>
    <name evidence="2" type="ORF">SAMN04488696_1390</name>
</gene>
<organism evidence="2 3">
    <name type="scientific">Methanolobus profundi</name>
    <dbReference type="NCBI Taxonomy" id="487685"/>
    <lineage>
        <taxon>Archaea</taxon>
        <taxon>Methanobacteriati</taxon>
        <taxon>Methanobacteriota</taxon>
        <taxon>Stenosarchaea group</taxon>
        <taxon>Methanomicrobia</taxon>
        <taxon>Methanosarcinales</taxon>
        <taxon>Methanosarcinaceae</taxon>
        <taxon>Methanolobus</taxon>
    </lineage>
</organism>
<protein>
    <recommendedName>
        <fullName evidence="4">Outer membrane protein assembly factor BamB, contains PQQ-like beta-propeller repeat</fullName>
    </recommendedName>
</protein>
<dbReference type="EMBL" id="FOUJ01000002">
    <property type="protein sequence ID" value="SFM47835.1"/>
    <property type="molecule type" value="Genomic_DNA"/>
</dbReference>
<sequence>MSSLLFLLLLSFVTGTVCASTNGPLEEQWNMTFDEEDDNYVSNVMITGSGNYLVAGTMGISAINTDNDAFLYNIGPNGTLIWSSVFGGEQADQFTEIIDVKDGGYVAVGNTFSYSPSGVSAWMVKVDQNGDELWNKTFFDGSYSFAYSAQQTSDEGFVLVGIYNAWSPLAMILKTDSEGVEEWSKTFGLGGLYNYDNFQSVKETPDGGFIMAGNTLSYSSSRLTDGWLVKVDSNGDELWNRTFGDVDIDVLSSVFVTSGGEYIAVGKSKLYGESLFNGIIVKTDSNGTILWEKRYFEGSDSSFNSIMSDTDDNYIVGGAVGQVPDGSVTASFGVDRYDAVLLKIDGDGEEIWNQTYDGYYSSSFNSIAGSNGLYVAAGDERSYEVNEKDGLIVLYTDPELQEEEVTEDETSSQTTEEKSPLSLTVTLASIGLSFFALRKRL</sequence>
<dbReference type="OrthoDB" id="98274at2157"/>
<feature type="compositionally biased region" description="Acidic residues" evidence="1">
    <location>
        <begin position="399"/>
        <end position="410"/>
    </location>
</feature>
<evidence type="ECO:0000256" key="1">
    <source>
        <dbReference type="SAM" id="MobiDB-lite"/>
    </source>
</evidence>
<name>A0A1I4R6P2_9EURY</name>
<evidence type="ECO:0000313" key="2">
    <source>
        <dbReference type="EMBL" id="SFM47835.1"/>
    </source>
</evidence>